<dbReference type="KEGG" id="cki:Calkr_2510"/>
<evidence type="ECO:0000313" key="1">
    <source>
        <dbReference type="EMBL" id="ADQ41940.1"/>
    </source>
</evidence>
<dbReference type="RefSeq" id="WP_013433653.1">
    <property type="nucleotide sequence ID" value="NC_014721.1"/>
</dbReference>
<accession>E4S8F8</accession>
<dbReference type="AlphaFoldDB" id="E4S8F8"/>
<gene>
    <name evidence="1" type="ordered locus">Calkr_2510</name>
</gene>
<reference evidence="1 2" key="2">
    <citation type="journal article" date="2011" name="J. Bacteriol.">
        <title>Complete genome sequences for the anaerobic, extremely thermophilic plant biomass-degrading bacteria Caldicellulosiruptor hydrothermalis, Caldicellulosiruptor kristjanssonii, Caldicellulosiruptor kronotskyensis, Caldicellulosiruptor owensenis, and Caldicellulosiruptor lactoaceticus.</title>
        <authorList>
            <person name="Blumer-Schuette S.E."/>
            <person name="Ozdemir I."/>
            <person name="Mistry D."/>
            <person name="Lucas S."/>
            <person name="Lapidus A."/>
            <person name="Cheng J.F."/>
            <person name="Goodwin L.A."/>
            <person name="Pitluck S."/>
            <person name="Land M.L."/>
            <person name="Hauser L.J."/>
            <person name="Woyke T."/>
            <person name="Mikhailova N."/>
            <person name="Pati A."/>
            <person name="Kyrpides N.C."/>
            <person name="Ivanova N."/>
            <person name="Detter J.C."/>
            <person name="Walston-Davenport K."/>
            <person name="Han S."/>
            <person name="Adams M.W."/>
            <person name="Kelly R.M."/>
        </authorList>
    </citation>
    <scope>NUCLEOTIDE SEQUENCE [LARGE SCALE GENOMIC DNA]</scope>
    <source>
        <strain evidence="2">ATCC 700853 / DSM 12137 / I77R1B</strain>
    </source>
</reference>
<dbReference type="Proteomes" id="UP000009256">
    <property type="component" value="Chromosome"/>
</dbReference>
<evidence type="ECO:0000313" key="2">
    <source>
        <dbReference type="Proteomes" id="UP000009256"/>
    </source>
</evidence>
<organism evidence="1 2">
    <name type="scientific">Caldicellulosiruptor acetigenus (strain ATCC 700853 / DSM 12137 / I77R1B)</name>
    <name type="common">Caldicellulosiruptor kristjanssonii</name>
    <dbReference type="NCBI Taxonomy" id="632335"/>
    <lineage>
        <taxon>Bacteria</taxon>
        <taxon>Bacillati</taxon>
        <taxon>Bacillota</taxon>
        <taxon>Bacillota incertae sedis</taxon>
        <taxon>Caldicellulosiruptorales</taxon>
        <taxon>Caldicellulosiruptoraceae</taxon>
        <taxon>Caldicellulosiruptor</taxon>
    </lineage>
</organism>
<keyword evidence="2" id="KW-1185">Reference proteome</keyword>
<proteinExistence type="predicted"/>
<dbReference type="OrthoDB" id="9796892at2"/>
<dbReference type="eggNOG" id="ENOG5032CK4">
    <property type="taxonomic scope" value="Bacteria"/>
</dbReference>
<reference key="1">
    <citation type="submission" date="2010-11" db="EMBL/GenBank/DDBJ databases">
        <title>Complete sequence of chromosome of Caldicellulosiruptor kristjanssonii 177R1B.</title>
        <authorList>
            <consortium name="US DOE Joint Genome Institute"/>
            <person name="Lucas S."/>
            <person name="Copeland A."/>
            <person name="Lapidus A."/>
            <person name="Cheng J.-F."/>
            <person name="Bruce D."/>
            <person name="Goodwin L."/>
            <person name="Pitluck S."/>
            <person name="Davenport K."/>
            <person name="Detter J.C."/>
            <person name="Han C."/>
            <person name="Tapia R."/>
            <person name="Land M."/>
            <person name="Hauser L."/>
            <person name="Jeffries C."/>
            <person name="Kyrpides N."/>
            <person name="Ivanova N."/>
            <person name="Mikhailova N."/>
            <person name="Blumer-Schuette S.E."/>
            <person name="Kelly R.M."/>
            <person name="Woyke T."/>
        </authorList>
    </citation>
    <scope>NUCLEOTIDE SEQUENCE</scope>
    <source>
        <strain>177R1B</strain>
    </source>
</reference>
<dbReference type="EMBL" id="CP002326">
    <property type="protein sequence ID" value="ADQ41940.1"/>
    <property type="molecule type" value="Genomic_DNA"/>
</dbReference>
<dbReference type="HOGENOM" id="CLU_1486457_0_0_9"/>
<protein>
    <submittedName>
        <fullName evidence="1">Uncharacterized protein</fullName>
    </submittedName>
</protein>
<sequence length="184" mass="20630">MITSSLSEFSGLNVDYRIYSETEKGDGKNITILSINQSDKNIVNKRLNERFKEFNGPKVRFLKRIGVLECKTCKNKKYQDVSDDPGVSFKMPQNISPQFAASAVLAHEKQHVTRESEKAKQKGKEIVSSSILLTLSICPECGRVYVSGGSARVVSRESKTKDPFVENYNRTILNNFGVFVDVVV</sequence>
<name>E4S8F8_CALA7</name>